<keyword evidence="10" id="KW-0010">Activator</keyword>
<dbReference type="InterPro" id="IPR001650">
    <property type="entry name" value="Helicase_C-like"/>
</dbReference>
<sequence>MYILSSRSFMRTAISCQTRPRTETVLLRPSPQRDDVAEEEPDRGSCLHFRQCALCSTWPLRFLTDWHDRAQLLLHYSGVPVLLTLEHNRSPLASTESTSCQVSPQAIRSKSARVRSGGDIRSRAAALFDQRPHRKNDVSSGRYTPSTSSTVSLSLARSPLAVETTSPHSIHCCSNRSNFVFADSDLPQISADQARRPCLGHSDCRLCRLISAKEQAPAVMSLSRLLNKDDAPTGPSRVVAPPRVPTVASPFSTPAQAQAPIAPNGDPARRTAHMVPPSAWTEEDAARSLSLLANAGASSFAFPSNGGRTIHSAASLRSTSPLTTYKVPERRRDSQNDVVMDDTDDSDDDDGPSAAFQARAHTSTPRTSIADLTSQRPGAISVNPAYASTSTRGPLSNGRPSGSNGRARKSSRSASAKDYAEAMPAYVEPETADDESMADSFTSGMSAVKAGKAKAPRKRKEKPGAATSPAKAPEEPEIVEESTLDLDSLVQQQSDLITRQDIWQPALQTYIESLRANELALIDGFNRRENKFAYETALRVMTQAASTLDAHEGRAPETVITDDDLIAYAHTWQDRPPTGSGVEAFNLRQRFPYPDVRETPEPQEAASALLLLANEATRPAATERIPSEVKPKPSQLVQDAHAPAHLTESDAFLAHQLAAEEAALAEDGSSRRRTSRGMTSRQDALALDTDKDYRAPRNRSKTSRDAATQRWSSIQSAEDTVWSQIAKVHLPRAYRMQQAGAASRVLFARRISTVTTREARRFLNRTRAPKELQIKGKRVSREVLTFWRGNEKRDRDDRRTAAREVELKIKKEEEARESKRQARKLNFLITQTELYSHFVGDKLNTSAAEESAETEPAAQVIAPGAIAELKDTPMADAETGELNFDDDDDAALHAQARRNAQEAVNAAKLRAQAFDEAASARVGPKVPTNALDFDADDLNFQNPSSLGDNLTAQPTILTAQLKPYQIKGLTWLGNLYEQGINGILADEMGLGKTVQSISLMAYLAETHNIWGPFLVIAPASTLHNWQQELTRFVPTMKTIPYWGSVKDRTILRKIWNRRGQRFDRDSAFHIVVTSYQLVVQDITYFQQLKWQYMILDEAQAIKSSSSARWKALLGLPCRNRLLLTGTPIQNSMQELWALLHFIMPSLFDSHDEFSEWFSKGIESKSEDDGKMNEHQLRRLHMILKPFMLRRIKKNVQNELADKIEVDVYCDLTPRQRAMYKILRENMHMSDLLKRATSLKEDDDSAKRLLNLIMQMRKLCNHPELFQRADVTGSWSFCSFNSTLSLMRDPDTLVVPYAATSPIKYRLPKLLYRQPTPEGAEVPIRPHDEADHLSRLFNLRRPAAVSMERMDIEYAADRIETGLKTIILEKAHTSRLAQSDMQFYIPAVSAPPVEIFCPDQSFVIDQSQMLFNPKLRTMLYGCQGPSENDTAAIETLKWRQPLLSPAGLLSELPNIQRPRPPMEVPQLAKLILESGKLARLDTLLQELKAGGHRVLIYFQMTRMIDLMEEYLAFRQHKYLRLDGNSDISERRDLVIDWQTRPDLFIFLLSTRAGGLGINLTSADTVIFYDSDWNPSNDAQAMDRAHRIGQTKQVTIYRLITKGTVEERILNLARAKKDVQDAVVGSSTQHVDVPKQSEVVSLLLEEEEGISRVATADRGTRTSNFNNWSNEDDEDAMGFFSAAKNNGMATEDAEDDIDIAKASEAPSGAKRQKTGKSRSGKSDAVQRQRAPKGEGTRIRKRKPATETPSVHQSTGTSTPDDHTSTASASVIAF</sequence>
<dbReference type="GO" id="GO:0016887">
    <property type="term" value="F:ATP hydrolysis activity"/>
    <property type="evidence" value="ECO:0007669"/>
    <property type="project" value="TreeGrafter"/>
</dbReference>
<feature type="compositionally biased region" description="Basic residues" evidence="16">
    <location>
        <begin position="1708"/>
        <end position="1717"/>
    </location>
</feature>
<feature type="domain" description="Helicase C-terminal" evidence="18">
    <location>
        <begin position="1478"/>
        <end position="1637"/>
    </location>
</feature>
<dbReference type="InParanoid" id="G7E7A5"/>
<evidence type="ECO:0000256" key="7">
    <source>
        <dbReference type="ARBA" id="ARBA00022840"/>
    </source>
</evidence>
<reference evidence="20 21" key="1">
    <citation type="journal article" date="2011" name="J. Gen. Appl. Microbiol.">
        <title>Draft genome sequencing of the enigmatic basidiomycete Mixia osmundae.</title>
        <authorList>
            <person name="Nishida H."/>
            <person name="Nagatsuka Y."/>
            <person name="Sugiyama J."/>
        </authorList>
    </citation>
    <scope>NUCLEOTIDE SEQUENCE [LARGE SCALE GENOMIC DNA]</scope>
    <source>
        <strain evidence="21">CBS 9802 / IAM 14324 / JCM 22182 / KY 12970</strain>
    </source>
</reference>
<comment type="domain">
    <text evidence="15">The DBINO region is involved in binding to DNA.</text>
</comment>
<evidence type="ECO:0000256" key="15">
    <source>
        <dbReference type="RuleBase" id="RU368001"/>
    </source>
</evidence>
<dbReference type="Gene3D" id="1.20.120.850">
    <property type="entry name" value="SWI2/SNF2 ATPases, N-terminal domain"/>
    <property type="match status" value="1"/>
</dbReference>
<dbReference type="eggNOG" id="KOG0388">
    <property type="taxonomic scope" value="Eukaryota"/>
</dbReference>
<dbReference type="PROSITE" id="PS51192">
    <property type="entry name" value="HELICASE_ATP_BIND_1"/>
    <property type="match status" value="1"/>
</dbReference>
<keyword evidence="9 15" id="KW-0238">DNA-binding</keyword>
<feature type="compositionally biased region" description="Polar residues" evidence="16">
    <location>
        <begin position="360"/>
        <end position="376"/>
    </location>
</feature>
<dbReference type="FunCoup" id="G7E7A5">
    <property type="interactions" value="726"/>
</dbReference>
<dbReference type="Pfam" id="PF00271">
    <property type="entry name" value="Helicase_C"/>
    <property type="match status" value="1"/>
</dbReference>
<dbReference type="InterPro" id="IPR020838">
    <property type="entry name" value="DBINO"/>
</dbReference>
<organism evidence="20 21">
    <name type="scientific">Mixia osmundae (strain CBS 9802 / IAM 14324 / JCM 22182 / KY 12970)</name>
    <dbReference type="NCBI Taxonomy" id="764103"/>
    <lineage>
        <taxon>Eukaryota</taxon>
        <taxon>Fungi</taxon>
        <taxon>Dikarya</taxon>
        <taxon>Basidiomycota</taxon>
        <taxon>Pucciniomycotina</taxon>
        <taxon>Mixiomycetes</taxon>
        <taxon>Mixiales</taxon>
        <taxon>Mixiaceae</taxon>
        <taxon>Mixia</taxon>
    </lineage>
</organism>
<evidence type="ECO:0000256" key="1">
    <source>
        <dbReference type="ARBA" id="ARBA00004123"/>
    </source>
</evidence>
<evidence type="ECO:0000256" key="14">
    <source>
        <dbReference type="ARBA" id="ARBA00049360"/>
    </source>
</evidence>
<keyword evidence="12 15" id="KW-0234">DNA repair</keyword>
<dbReference type="SMART" id="SM00490">
    <property type="entry name" value="HELICc"/>
    <property type="match status" value="1"/>
</dbReference>
<feature type="region of interest" description="Disordered" evidence="16">
    <location>
        <begin position="663"/>
        <end position="711"/>
    </location>
</feature>
<dbReference type="STRING" id="764103.G7E7A5"/>
<gene>
    <name evidence="20" type="primary">Mo05403</name>
    <name evidence="20" type="ORF">E5Q_05403</name>
</gene>
<evidence type="ECO:0000259" key="18">
    <source>
        <dbReference type="PROSITE" id="PS51194"/>
    </source>
</evidence>
<dbReference type="InterPro" id="IPR027417">
    <property type="entry name" value="P-loop_NTPase"/>
</dbReference>
<dbReference type="EC" id="3.6.4.-" evidence="15"/>
<keyword evidence="4" id="KW-0547">Nucleotide-binding</keyword>
<evidence type="ECO:0000259" key="19">
    <source>
        <dbReference type="PROSITE" id="PS51413"/>
    </source>
</evidence>
<feature type="compositionally biased region" description="Basic and acidic residues" evidence="16">
    <location>
        <begin position="1718"/>
        <end position="1735"/>
    </location>
</feature>
<dbReference type="PANTHER" id="PTHR45685">
    <property type="entry name" value="HELICASE SRCAP-RELATED"/>
    <property type="match status" value="1"/>
</dbReference>
<evidence type="ECO:0000256" key="11">
    <source>
        <dbReference type="ARBA" id="ARBA00023163"/>
    </source>
</evidence>
<dbReference type="SUPFAM" id="SSF52540">
    <property type="entry name" value="P-loop containing nucleoside triphosphate hydrolases"/>
    <property type="match status" value="2"/>
</dbReference>
<dbReference type="Proteomes" id="UP000009131">
    <property type="component" value="Unassembled WGS sequence"/>
</dbReference>
<feature type="compositionally biased region" description="Basic residues" evidence="16">
    <location>
        <begin position="451"/>
        <end position="461"/>
    </location>
</feature>
<dbReference type="OrthoDB" id="372624at2759"/>
<evidence type="ECO:0000256" key="3">
    <source>
        <dbReference type="ARBA" id="ARBA00019805"/>
    </source>
</evidence>
<feature type="compositionally biased region" description="Polar residues" evidence="16">
    <location>
        <begin position="1744"/>
        <end position="1771"/>
    </location>
</feature>
<evidence type="ECO:0000256" key="8">
    <source>
        <dbReference type="ARBA" id="ARBA00023015"/>
    </source>
</evidence>
<feature type="region of interest" description="Disordered" evidence="16">
    <location>
        <begin position="321"/>
        <end position="420"/>
    </location>
</feature>
<keyword evidence="11" id="KW-0804">Transcription</keyword>
<feature type="domain" description="Helicase ATP-binding" evidence="17">
    <location>
        <begin position="973"/>
        <end position="1145"/>
    </location>
</feature>
<dbReference type="InterPro" id="IPR000330">
    <property type="entry name" value="SNF2_N"/>
</dbReference>
<dbReference type="InterPro" id="IPR014001">
    <property type="entry name" value="Helicase_ATP-bd"/>
</dbReference>
<evidence type="ECO:0000313" key="21">
    <source>
        <dbReference type="Proteomes" id="UP000009131"/>
    </source>
</evidence>
<evidence type="ECO:0000256" key="2">
    <source>
        <dbReference type="ARBA" id="ARBA00007025"/>
    </source>
</evidence>
<keyword evidence="6 15" id="KW-0378">Hydrolase</keyword>
<proteinExistence type="inferred from homology"/>
<dbReference type="InterPro" id="IPR038718">
    <property type="entry name" value="SNF2-like_sf"/>
</dbReference>
<dbReference type="Gene3D" id="3.40.50.10810">
    <property type="entry name" value="Tandem AAA-ATPase domain"/>
    <property type="match status" value="1"/>
</dbReference>
<feature type="compositionally biased region" description="Polar residues" evidence="16">
    <location>
        <begin position="386"/>
        <end position="400"/>
    </location>
</feature>
<evidence type="ECO:0000256" key="13">
    <source>
        <dbReference type="ARBA" id="ARBA00023242"/>
    </source>
</evidence>
<protein>
    <recommendedName>
        <fullName evidence="3 15">Chromatin-remodeling ATPase INO80</fullName>
        <ecNumber evidence="15">3.6.4.-</ecNumber>
    </recommendedName>
</protein>
<evidence type="ECO:0000256" key="9">
    <source>
        <dbReference type="ARBA" id="ARBA00023125"/>
    </source>
</evidence>
<dbReference type="Pfam" id="PF00176">
    <property type="entry name" value="SNF2-rel_dom"/>
    <property type="match status" value="1"/>
</dbReference>
<dbReference type="GO" id="GO:0042393">
    <property type="term" value="F:histone binding"/>
    <property type="evidence" value="ECO:0007669"/>
    <property type="project" value="TreeGrafter"/>
</dbReference>
<reference evidence="20 21" key="2">
    <citation type="journal article" date="2012" name="Open Biol.">
        <title>Characteristics of nucleosomes and linker DNA regions on the genome of the basidiomycete Mixia osmundae revealed by mono- and dinucleosome mapping.</title>
        <authorList>
            <person name="Nishida H."/>
            <person name="Kondo S."/>
            <person name="Matsumoto T."/>
            <person name="Suzuki Y."/>
            <person name="Yoshikawa H."/>
            <person name="Taylor T.D."/>
            <person name="Sugiyama J."/>
        </authorList>
    </citation>
    <scope>NUCLEOTIDE SEQUENCE [LARGE SCALE GENOMIC DNA]</scope>
    <source>
        <strain evidence="21">CBS 9802 / IAM 14324 / JCM 22182 / KY 12970</strain>
    </source>
</reference>
<dbReference type="Gene3D" id="3.40.50.300">
    <property type="entry name" value="P-loop containing nucleotide triphosphate hydrolases"/>
    <property type="match status" value="1"/>
</dbReference>
<feature type="region of interest" description="Disordered" evidence="16">
    <location>
        <begin position="1699"/>
        <end position="1771"/>
    </location>
</feature>
<evidence type="ECO:0000256" key="6">
    <source>
        <dbReference type="ARBA" id="ARBA00022801"/>
    </source>
</evidence>
<dbReference type="EMBL" id="BABT02000157">
    <property type="protein sequence ID" value="GAA98715.1"/>
    <property type="molecule type" value="Genomic_DNA"/>
</dbReference>
<comment type="function">
    <text evidence="15">ATPase component of the INO80 complex which remodels chromatin by shifting nucleosomes and is involved in DNA repair.</text>
</comment>
<dbReference type="FunFam" id="3.40.50.10810:FF:000022">
    <property type="entry name" value="Blast:Putative DNA helicase Ino80"/>
    <property type="match status" value="1"/>
</dbReference>
<keyword evidence="13" id="KW-0539">Nucleus</keyword>
<keyword evidence="8" id="KW-0805">Transcription regulation</keyword>
<keyword evidence="21" id="KW-1185">Reference proteome</keyword>
<keyword evidence="5 15" id="KW-0227">DNA damage</keyword>
<dbReference type="GO" id="GO:0031011">
    <property type="term" value="C:Ino80 complex"/>
    <property type="evidence" value="ECO:0007669"/>
    <property type="project" value="UniProtKB-UniRule"/>
</dbReference>
<dbReference type="GO" id="GO:0006338">
    <property type="term" value="P:chromatin remodeling"/>
    <property type="evidence" value="ECO:0007669"/>
    <property type="project" value="UniProtKB-UniRule"/>
</dbReference>
<evidence type="ECO:0000313" key="20">
    <source>
        <dbReference type="EMBL" id="GAA98715.1"/>
    </source>
</evidence>
<accession>G7E7A5</accession>
<dbReference type="Pfam" id="PF13892">
    <property type="entry name" value="DBINO"/>
    <property type="match status" value="1"/>
</dbReference>
<name>G7E7A5_MIXOS</name>
<feature type="domain" description="DBINO" evidence="19">
    <location>
        <begin position="721"/>
        <end position="845"/>
    </location>
</feature>
<evidence type="ECO:0000259" key="17">
    <source>
        <dbReference type="PROSITE" id="PS51192"/>
    </source>
</evidence>
<feature type="region of interest" description="Disordered" evidence="16">
    <location>
        <begin position="129"/>
        <end position="149"/>
    </location>
</feature>
<comment type="similarity">
    <text evidence="2 15">Belongs to the SNF2/RAD54 helicase family.</text>
</comment>
<dbReference type="InterPro" id="IPR050520">
    <property type="entry name" value="INO80/SWR1_helicase"/>
</dbReference>
<comment type="subunit">
    <text evidence="15">Component of the INO80 chromatin-remodeling complex.</text>
</comment>
<comment type="subcellular location">
    <subcellularLocation>
        <location evidence="1 15">Nucleus</location>
    </subcellularLocation>
</comment>
<dbReference type="PROSITE" id="PS51413">
    <property type="entry name" value="DBINO"/>
    <property type="match status" value="1"/>
</dbReference>
<dbReference type="GO" id="GO:0005524">
    <property type="term" value="F:ATP binding"/>
    <property type="evidence" value="ECO:0007669"/>
    <property type="project" value="UniProtKB-UniRule"/>
</dbReference>
<dbReference type="CDD" id="cd18793">
    <property type="entry name" value="SF2_C_SNF"/>
    <property type="match status" value="1"/>
</dbReference>
<evidence type="ECO:0000256" key="10">
    <source>
        <dbReference type="ARBA" id="ARBA00023159"/>
    </source>
</evidence>
<dbReference type="HOGENOM" id="CLU_002589_0_0_1"/>
<comment type="caution">
    <text evidence="20">The sequence shown here is derived from an EMBL/GenBank/DDBJ whole genome shotgun (WGS) entry which is preliminary data.</text>
</comment>
<comment type="catalytic activity">
    <reaction evidence="14 15">
        <text>ATP + H2O = ADP + phosphate + H(+)</text>
        <dbReference type="Rhea" id="RHEA:13065"/>
        <dbReference type="ChEBI" id="CHEBI:15377"/>
        <dbReference type="ChEBI" id="CHEBI:15378"/>
        <dbReference type="ChEBI" id="CHEBI:30616"/>
        <dbReference type="ChEBI" id="CHEBI:43474"/>
        <dbReference type="ChEBI" id="CHEBI:456216"/>
    </reaction>
</comment>
<dbReference type="PROSITE" id="PS51194">
    <property type="entry name" value="HELICASE_CTER"/>
    <property type="match status" value="1"/>
</dbReference>
<keyword evidence="7 15" id="KW-0067">ATP-binding</keyword>
<feature type="region of interest" description="Disordered" evidence="16">
    <location>
        <begin position="447"/>
        <end position="481"/>
    </location>
</feature>
<dbReference type="InterPro" id="IPR049730">
    <property type="entry name" value="SNF2/RAD54-like_C"/>
</dbReference>
<dbReference type="SMART" id="SM00487">
    <property type="entry name" value="DEXDc"/>
    <property type="match status" value="1"/>
</dbReference>
<dbReference type="GO" id="GO:0003677">
    <property type="term" value="F:DNA binding"/>
    <property type="evidence" value="ECO:0007669"/>
    <property type="project" value="UniProtKB-UniRule"/>
</dbReference>
<dbReference type="PANTHER" id="PTHR45685:SF2">
    <property type="entry name" value="CHROMATIN-REMODELING ATPASE INO80"/>
    <property type="match status" value="1"/>
</dbReference>
<feature type="compositionally biased region" description="Acidic residues" evidence="16">
    <location>
        <begin position="339"/>
        <end position="351"/>
    </location>
</feature>
<evidence type="ECO:0000256" key="5">
    <source>
        <dbReference type="ARBA" id="ARBA00022763"/>
    </source>
</evidence>
<evidence type="ECO:0000256" key="16">
    <source>
        <dbReference type="SAM" id="MobiDB-lite"/>
    </source>
</evidence>
<dbReference type="GO" id="GO:0006281">
    <property type="term" value="P:DNA repair"/>
    <property type="evidence" value="ECO:0007669"/>
    <property type="project" value="UniProtKB-UniRule"/>
</dbReference>
<evidence type="ECO:0000256" key="12">
    <source>
        <dbReference type="ARBA" id="ARBA00023204"/>
    </source>
</evidence>
<evidence type="ECO:0000256" key="4">
    <source>
        <dbReference type="ARBA" id="ARBA00022741"/>
    </source>
</evidence>